<organism evidence="7 8">
    <name type="scientific">Verticillium longisporum</name>
    <name type="common">Verticillium dahliae var. longisporum</name>
    <dbReference type="NCBI Taxonomy" id="100787"/>
    <lineage>
        <taxon>Eukaryota</taxon>
        <taxon>Fungi</taxon>
        <taxon>Dikarya</taxon>
        <taxon>Ascomycota</taxon>
        <taxon>Pezizomycotina</taxon>
        <taxon>Sordariomycetes</taxon>
        <taxon>Hypocreomycetidae</taxon>
        <taxon>Glomerellales</taxon>
        <taxon>Plectosphaerellaceae</taxon>
        <taxon>Verticillium</taxon>
    </lineage>
</organism>
<dbReference type="InterPro" id="IPR055217">
    <property type="entry name" value="TPR_EMC2"/>
</dbReference>
<feature type="region of interest" description="Disordered" evidence="4">
    <location>
        <begin position="528"/>
        <end position="568"/>
    </location>
</feature>
<keyword evidence="2 3" id="KW-0802">TPR repeat</keyword>
<evidence type="ECO:0000313" key="8">
    <source>
        <dbReference type="Proteomes" id="UP000044602"/>
    </source>
</evidence>
<dbReference type="FunFam" id="1.25.40.10:FF:001208">
    <property type="entry name" value="Tetratricopeptide repeat domain-containing protein"/>
    <property type="match status" value="1"/>
</dbReference>
<dbReference type="PANTHER" id="PTHR12760">
    <property type="entry name" value="TETRATRICOPEPTIDE REPEAT PROTEIN"/>
    <property type="match status" value="1"/>
</dbReference>
<evidence type="ECO:0000313" key="7">
    <source>
        <dbReference type="EMBL" id="CRK32379.1"/>
    </source>
</evidence>
<feature type="region of interest" description="Disordered" evidence="4">
    <location>
        <begin position="624"/>
        <end position="754"/>
    </location>
</feature>
<dbReference type="Pfam" id="PF22890">
    <property type="entry name" value="TPR_EMC2"/>
    <property type="match status" value="1"/>
</dbReference>
<feature type="region of interest" description="Disordered" evidence="4">
    <location>
        <begin position="914"/>
        <end position="992"/>
    </location>
</feature>
<dbReference type="Gene3D" id="1.25.40.10">
    <property type="entry name" value="Tetratricopeptide repeat domain"/>
    <property type="match status" value="1"/>
</dbReference>
<keyword evidence="1" id="KW-0677">Repeat</keyword>
<dbReference type="Proteomes" id="UP000044602">
    <property type="component" value="Unassembled WGS sequence"/>
</dbReference>
<evidence type="ECO:0000256" key="4">
    <source>
        <dbReference type="SAM" id="MobiDB-lite"/>
    </source>
</evidence>
<proteinExistence type="predicted"/>
<evidence type="ECO:0000256" key="2">
    <source>
        <dbReference type="ARBA" id="ARBA00022803"/>
    </source>
</evidence>
<feature type="compositionally biased region" description="Pro residues" evidence="4">
    <location>
        <begin position="534"/>
        <end position="556"/>
    </location>
</feature>
<feature type="domain" description="EMC2 TPR-like" evidence="5">
    <location>
        <begin position="103"/>
        <end position="209"/>
    </location>
</feature>
<feature type="compositionally biased region" description="Polar residues" evidence="4">
    <location>
        <begin position="467"/>
        <end position="492"/>
    </location>
</feature>
<feature type="compositionally biased region" description="Basic residues" evidence="4">
    <location>
        <begin position="366"/>
        <end position="389"/>
    </location>
</feature>
<dbReference type="InterPro" id="IPR011990">
    <property type="entry name" value="TPR-like_helical_dom_sf"/>
</dbReference>
<feature type="compositionally biased region" description="Basic and acidic residues" evidence="4">
    <location>
        <begin position="557"/>
        <end position="568"/>
    </location>
</feature>
<feature type="compositionally biased region" description="Acidic residues" evidence="4">
    <location>
        <begin position="344"/>
        <end position="356"/>
    </location>
</feature>
<gene>
    <name evidence="7" type="ORF">BN1708_005768</name>
</gene>
<evidence type="ECO:0000259" key="6">
    <source>
        <dbReference type="Pfam" id="PF22893"/>
    </source>
</evidence>
<feature type="region of interest" description="Disordered" evidence="4">
    <location>
        <begin position="879"/>
        <end position="898"/>
    </location>
</feature>
<evidence type="ECO:0000256" key="1">
    <source>
        <dbReference type="ARBA" id="ARBA00022737"/>
    </source>
</evidence>
<dbReference type="PROSITE" id="PS50005">
    <property type="entry name" value="TPR"/>
    <property type="match status" value="1"/>
</dbReference>
<keyword evidence="8" id="KW-1185">Reference proteome</keyword>
<feature type="repeat" description="TPR" evidence="3">
    <location>
        <begin position="160"/>
        <end position="193"/>
    </location>
</feature>
<evidence type="ECO:0000259" key="5">
    <source>
        <dbReference type="Pfam" id="PF22890"/>
    </source>
</evidence>
<evidence type="ECO:0000256" key="3">
    <source>
        <dbReference type="PROSITE-ProRule" id="PRU00339"/>
    </source>
</evidence>
<sequence length="992" mass="109919">MAPVLTRPQGHLSPADALHLAQQAPTILKNNPRAFASNPLLALFTAAETPEIWVVYENLILACCRTGDTDSAYQCLERLVTRFGIDNERVRAFQGLIKEAAADNQGEIVQLLMEYDTILGPDNTNIPVAKRKVALLRSLGRTSEAIDALNALLDYSPTDAEAWAELSDIYLSQGLYSQSIFALEEVLLLSPNAWNMHARLGEVLYMAATASDGPQLKRLTESLKRFSRSIELCDDYLRGYYGLKLVTDKLLKDDSKSAKQPDADDWSPPDEATVQKLRELATKKLSEIVRRKDAASYKSPAPMSRRHTTIVIEQGHPTSRSNSFSEGEDSSSHQSQEYSSGGDWGEEYTGEIDPDESASASAGPYHHSRSRSRSRSRSHHAAPRRHVLPHRPSAPGHYRPAPPDSLDSSEDYGSPFGARGGPYGPPGPVGGHNPYFGGRGGHQQPAPPGGYPQSHVGGYMPSPYGGPQQSMVPYGNFQQNPFSPMSNGSGQSYFEGGPRHPYHEMMPYQHGGYYSGHGGYQQQIPPHMQQYMYSPPPPPATEAPAPRPKTPAAPEPPKPDPEKEKMQEQLKAFQALQAKKEEEERRREFEAKIRRDTEEQLKIREDARRKATEEAKKEFELAKAEAERAAREKMEAERKHEAEQAKLHAETMARIQREAKEKYEAEMKAAAEQKKREDDARAAAEAAARAKFEAQLKAEAEAKLAADKKAAEDAEAKKKWEEETKAKAEAEARAKLEAETKAAEKAAADAAEKKKEEEAMKKKLTEEAKAKFEEDAKKTKDKAPIKFKDAVGRKFSFPFHLCAKWEDMQDLIKQAFQHVDVIGQQVQDGHYDLIGPNGDIILPQVWDKVLEPDWTIEMRMWPESKSAQMHAQMHAQRHGIPPGFPGVQMRPGGGRDPREEMRARMAYMAAHGQRPMQMPPGMMPAGARPGGGGHHVPPPPHMHRPGERPGRGVPPGVDVVTAEPPKRKSKSAGSGFASWVAGKPSKKKSSRK</sequence>
<dbReference type="InterPro" id="IPR019734">
    <property type="entry name" value="TPR_rpt"/>
</dbReference>
<reference evidence="7 8" key="1">
    <citation type="submission" date="2015-05" db="EMBL/GenBank/DDBJ databases">
        <authorList>
            <person name="Wang D.B."/>
            <person name="Wang M."/>
        </authorList>
    </citation>
    <scope>NUCLEOTIDE SEQUENCE [LARGE SCALE GENOMIC DNA]</scope>
    <source>
        <strain evidence="7">VL1</strain>
    </source>
</reference>
<dbReference type="SUPFAM" id="SSF48452">
    <property type="entry name" value="TPR-like"/>
    <property type="match status" value="1"/>
</dbReference>
<accession>A0A0G4MDM9</accession>
<dbReference type="InterPro" id="IPR054464">
    <property type="entry name" value="ULD_fung"/>
</dbReference>
<feature type="domain" description="Ubiquitin-like" evidence="6">
    <location>
        <begin position="781"/>
        <end position="863"/>
    </location>
</feature>
<dbReference type="SMART" id="SM00028">
    <property type="entry name" value="TPR"/>
    <property type="match status" value="3"/>
</dbReference>
<dbReference type="InterPro" id="IPR039856">
    <property type="entry name" value="EMC2-like"/>
</dbReference>
<dbReference type="EMBL" id="CVQH01022083">
    <property type="protein sequence ID" value="CRK32379.1"/>
    <property type="molecule type" value="Genomic_DNA"/>
</dbReference>
<dbReference type="AlphaFoldDB" id="A0A0G4MDM9"/>
<name>A0A0G4MDM9_VERLO</name>
<dbReference type="STRING" id="100787.A0A0G4MDM9"/>
<feature type="region of interest" description="Disordered" evidence="4">
    <location>
        <begin position="313"/>
        <end position="496"/>
    </location>
</feature>
<protein>
    <submittedName>
        <fullName evidence="7">Uncharacterized protein</fullName>
    </submittedName>
</protein>
<dbReference type="Pfam" id="PF22893">
    <property type="entry name" value="ULD_2"/>
    <property type="match status" value="1"/>
</dbReference>